<dbReference type="EMBL" id="JBJQOH010000002">
    <property type="protein sequence ID" value="KAL3695975.1"/>
    <property type="molecule type" value="Genomic_DNA"/>
</dbReference>
<name>A0ABD3I0V0_9MARC</name>
<keyword evidence="1" id="KW-0653">Protein transport</keyword>
<comment type="function">
    <text evidence="1">Essential component of the TIM23 complex, a complex that mediates the translocation of transit peptide-containing proteins across the mitochondrial inner membrane.</text>
</comment>
<comment type="similarity">
    <text evidence="1">Belongs to the TIM50 family.</text>
</comment>
<dbReference type="GO" id="GO:0005744">
    <property type="term" value="C:TIM23 mitochondrial import inner membrane translocase complex"/>
    <property type="evidence" value="ECO:0007669"/>
    <property type="project" value="UniProtKB-UniRule"/>
</dbReference>
<dbReference type="GO" id="GO:0015031">
    <property type="term" value="P:protein transport"/>
    <property type="evidence" value="ECO:0007669"/>
    <property type="project" value="UniProtKB-KW"/>
</dbReference>
<keyword evidence="1" id="KW-0813">Transport</keyword>
<protein>
    <recommendedName>
        <fullName evidence="1">Mitochondrial import inner membrane translocase subunit TIM50</fullName>
    </recommendedName>
</protein>
<dbReference type="InterPro" id="IPR023214">
    <property type="entry name" value="HAD_sf"/>
</dbReference>
<dbReference type="InterPro" id="IPR050365">
    <property type="entry name" value="TIM50"/>
</dbReference>
<gene>
    <name evidence="4" type="ORF">R1sor_010051</name>
</gene>
<proteinExistence type="inferred from homology"/>
<feature type="domain" description="FCP1 homology" evidence="3">
    <location>
        <begin position="70"/>
        <end position="252"/>
    </location>
</feature>
<keyword evidence="1" id="KW-0809">Transit peptide</keyword>
<organism evidence="4 5">
    <name type="scientific">Riccia sorocarpa</name>
    <dbReference type="NCBI Taxonomy" id="122646"/>
    <lineage>
        <taxon>Eukaryota</taxon>
        <taxon>Viridiplantae</taxon>
        <taxon>Streptophyta</taxon>
        <taxon>Embryophyta</taxon>
        <taxon>Marchantiophyta</taxon>
        <taxon>Marchantiopsida</taxon>
        <taxon>Marchantiidae</taxon>
        <taxon>Marchantiales</taxon>
        <taxon>Ricciaceae</taxon>
        <taxon>Riccia</taxon>
    </lineage>
</organism>
<evidence type="ECO:0000259" key="3">
    <source>
        <dbReference type="PROSITE" id="PS50969"/>
    </source>
</evidence>
<accession>A0ABD3I0V0</accession>
<dbReference type="Proteomes" id="UP001633002">
    <property type="component" value="Unassembled WGS sequence"/>
</dbReference>
<comment type="subunit">
    <text evidence="1">Component of the TIM23 complex.</text>
</comment>
<evidence type="ECO:0000256" key="2">
    <source>
        <dbReference type="SAM" id="Coils"/>
    </source>
</evidence>
<dbReference type="SUPFAM" id="SSF56784">
    <property type="entry name" value="HAD-like"/>
    <property type="match status" value="1"/>
</dbReference>
<comment type="caution">
    <text evidence="4">The sequence shown here is derived from an EMBL/GenBank/DDBJ whole genome shotgun (WGS) entry which is preliminary data.</text>
</comment>
<evidence type="ECO:0000313" key="5">
    <source>
        <dbReference type="Proteomes" id="UP001633002"/>
    </source>
</evidence>
<feature type="coiled-coil region" evidence="2">
    <location>
        <begin position="19"/>
        <end position="53"/>
    </location>
</feature>
<evidence type="ECO:0000313" key="4">
    <source>
        <dbReference type="EMBL" id="KAL3695975.1"/>
    </source>
</evidence>
<comment type="subcellular location">
    <subcellularLocation>
        <location evidence="1">Mitochondrion inner membrane</location>
        <topology evidence="1">Single-pass membrane protein</topology>
    </subcellularLocation>
</comment>
<dbReference type="PANTHER" id="PTHR12210">
    <property type="entry name" value="DULLARD PROTEIN PHOSPHATASE"/>
    <property type="match status" value="1"/>
</dbReference>
<keyword evidence="5" id="KW-1185">Reference proteome</keyword>
<dbReference type="Pfam" id="PF03031">
    <property type="entry name" value="NIF"/>
    <property type="match status" value="1"/>
</dbReference>
<dbReference type="Gene3D" id="3.40.50.1000">
    <property type="entry name" value="HAD superfamily/HAD-like"/>
    <property type="match status" value="1"/>
</dbReference>
<dbReference type="PROSITE" id="PS50969">
    <property type="entry name" value="FCP1"/>
    <property type="match status" value="1"/>
</dbReference>
<keyword evidence="1" id="KW-0811">Translocation</keyword>
<sequence>MKQRLIAALHAEKEMEQGIATKMAELAELDEKVADAKRRLEDLSKERADDEREVITTAPVGFHPQLVNPTVLRRKTLILGFDGLLVSIKKTVKEYSSVQSRGWEILQVKKTLGVVLKSGLKDFLEHCVREFHLIIWTSRARTTMDAITEFLFKSDRIPSAIFHQQGCTIWTRSECTVLKTGVSDTVALKDFALLHKHNLSRRDVLMIESSVQRMSTNNPFNGLYPRHWDPEHEGPTHTFLMPPELDGGLARAAIVVMALLEPPRLDGGLARAATIIAALVGPPFGTCVSSAALYKAAEPLVVLLGPPKNRALDNLDGAQTFCT</sequence>
<dbReference type="InterPro" id="IPR004274">
    <property type="entry name" value="FCP1_dom"/>
</dbReference>
<keyword evidence="2" id="KW-0175">Coiled coil</keyword>
<keyword evidence="1" id="KW-0496">Mitochondrion</keyword>
<dbReference type="InterPro" id="IPR036412">
    <property type="entry name" value="HAD-like_sf"/>
</dbReference>
<reference evidence="4 5" key="1">
    <citation type="submission" date="2024-09" db="EMBL/GenBank/DDBJ databases">
        <title>Chromosome-scale assembly of Riccia sorocarpa.</title>
        <authorList>
            <person name="Paukszto L."/>
        </authorList>
    </citation>
    <scope>NUCLEOTIDE SEQUENCE [LARGE SCALE GENOMIC DNA]</scope>
    <source>
        <strain evidence="4">LP-2024</strain>
        <tissue evidence="4">Aerial parts of the thallus</tissue>
    </source>
</reference>
<evidence type="ECO:0000256" key="1">
    <source>
        <dbReference type="RuleBase" id="RU365079"/>
    </source>
</evidence>
<dbReference type="AlphaFoldDB" id="A0ABD3I0V0"/>